<dbReference type="InterPro" id="IPR050879">
    <property type="entry name" value="Acyltransferase_3"/>
</dbReference>
<accession>A0A3P7I044</accession>
<gene>
    <name evidence="2" type="ORF">SVUK_LOCUS858</name>
</gene>
<evidence type="ECO:0000313" key="3">
    <source>
        <dbReference type="Proteomes" id="UP000270094"/>
    </source>
</evidence>
<keyword evidence="3" id="KW-1185">Reference proteome</keyword>
<feature type="transmembrane region" description="Helical" evidence="1">
    <location>
        <begin position="160"/>
        <end position="179"/>
    </location>
</feature>
<dbReference type="AlphaFoldDB" id="A0A3P7I044"/>
<organism evidence="2 3">
    <name type="scientific">Strongylus vulgaris</name>
    <name type="common">Blood worm</name>
    <dbReference type="NCBI Taxonomy" id="40348"/>
    <lineage>
        <taxon>Eukaryota</taxon>
        <taxon>Metazoa</taxon>
        <taxon>Ecdysozoa</taxon>
        <taxon>Nematoda</taxon>
        <taxon>Chromadorea</taxon>
        <taxon>Rhabditida</taxon>
        <taxon>Rhabditina</taxon>
        <taxon>Rhabditomorpha</taxon>
        <taxon>Strongyloidea</taxon>
        <taxon>Strongylidae</taxon>
        <taxon>Strongylus</taxon>
    </lineage>
</organism>
<feature type="transmembrane region" description="Helical" evidence="1">
    <location>
        <begin position="127"/>
        <end position="148"/>
    </location>
</feature>
<dbReference type="EMBL" id="UYYB01001548">
    <property type="protein sequence ID" value="VDM65860.1"/>
    <property type="molecule type" value="Genomic_DNA"/>
</dbReference>
<reference evidence="2 3" key="1">
    <citation type="submission" date="2018-11" db="EMBL/GenBank/DDBJ databases">
        <authorList>
            <consortium name="Pathogen Informatics"/>
        </authorList>
    </citation>
    <scope>NUCLEOTIDE SEQUENCE [LARGE SCALE GENOMIC DNA]</scope>
</reference>
<evidence type="ECO:0000256" key="1">
    <source>
        <dbReference type="SAM" id="Phobius"/>
    </source>
</evidence>
<dbReference type="PANTHER" id="PTHR23028:SF53">
    <property type="entry name" value="ACYL_TRANSF_3 DOMAIN-CONTAINING PROTEIN"/>
    <property type="match status" value="1"/>
</dbReference>
<feature type="transmembrane region" description="Helical" evidence="1">
    <location>
        <begin position="46"/>
        <end position="63"/>
    </location>
</feature>
<keyword evidence="1" id="KW-1133">Transmembrane helix</keyword>
<evidence type="ECO:0008006" key="4">
    <source>
        <dbReference type="Google" id="ProtNLM"/>
    </source>
</evidence>
<proteinExistence type="predicted"/>
<evidence type="ECO:0000313" key="2">
    <source>
        <dbReference type="EMBL" id="VDM65860.1"/>
    </source>
</evidence>
<dbReference type="GO" id="GO:0016020">
    <property type="term" value="C:membrane"/>
    <property type="evidence" value="ECO:0007669"/>
    <property type="project" value="TreeGrafter"/>
</dbReference>
<keyword evidence="1" id="KW-0812">Transmembrane</keyword>
<dbReference type="PANTHER" id="PTHR23028">
    <property type="entry name" value="ACETYLTRANSFERASE"/>
    <property type="match status" value="1"/>
</dbReference>
<protein>
    <recommendedName>
        <fullName evidence="4">Acyltransferase 3 domain-containing protein</fullName>
    </recommendedName>
</protein>
<sequence length="252" mass="29356">MWKPEVAYLALFQNNHSQDSESNQTLLENGLSTKRKERKEALPHKAFSFCIFFLAVLIPFIWIPFPSRLLRVETTIATAVLIFVGKQFQMHLLTNHVIVFIGDISYSFYLLHWPVHVVVRYCYPENPLAPFFGLAVSAFLATMTYYLYETQYLRWSPPTIFILIAFLMGGSFVLSSQPINVDDADGVDSKAVDYSKINVEDAAWNMTLMRYLIAKERRSTQHMWHKDCTYSRRFVENRNLKPFGLCMMKVRI</sequence>
<keyword evidence="1" id="KW-0472">Membrane</keyword>
<dbReference type="GO" id="GO:0000271">
    <property type="term" value="P:polysaccharide biosynthetic process"/>
    <property type="evidence" value="ECO:0007669"/>
    <property type="project" value="TreeGrafter"/>
</dbReference>
<feature type="transmembrane region" description="Helical" evidence="1">
    <location>
        <begin position="97"/>
        <end position="115"/>
    </location>
</feature>
<name>A0A3P7I044_STRVU</name>
<dbReference type="Proteomes" id="UP000270094">
    <property type="component" value="Unassembled WGS sequence"/>
</dbReference>
<dbReference type="OrthoDB" id="5877422at2759"/>